<evidence type="ECO:0000313" key="2">
    <source>
        <dbReference type="Proteomes" id="UP001154282"/>
    </source>
</evidence>
<organism evidence="1 2">
    <name type="scientific">Linum tenue</name>
    <dbReference type="NCBI Taxonomy" id="586396"/>
    <lineage>
        <taxon>Eukaryota</taxon>
        <taxon>Viridiplantae</taxon>
        <taxon>Streptophyta</taxon>
        <taxon>Embryophyta</taxon>
        <taxon>Tracheophyta</taxon>
        <taxon>Spermatophyta</taxon>
        <taxon>Magnoliopsida</taxon>
        <taxon>eudicotyledons</taxon>
        <taxon>Gunneridae</taxon>
        <taxon>Pentapetalae</taxon>
        <taxon>rosids</taxon>
        <taxon>fabids</taxon>
        <taxon>Malpighiales</taxon>
        <taxon>Linaceae</taxon>
        <taxon>Linum</taxon>
    </lineage>
</organism>
<dbReference type="EMBL" id="CAMGYJ010000008">
    <property type="protein sequence ID" value="CAI0456150.1"/>
    <property type="molecule type" value="Genomic_DNA"/>
</dbReference>
<proteinExistence type="predicted"/>
<dbReference type="Proteomes" id="UP001154282">
    <property type="component" value="Unassembled WGS sequence"/>
</dbReference>
<dbReference type="AlphaFoldDB" id="A0AAV0NC90"/>
<sequence>MHFKSSTLPFPFHFLPSHIVSASYLPTQISKRASREISIHPLNINLHRDYPVTFVIRQLLPAAPIGEAFTPCPCRTPAHDCQLDRAENHFIRPFEASSEVLEMVEEGLN</sequence>
<keyword evidence="2" id="KW-1185">Reference proteome</keyword>
<comment type="caution">
    <text evidence="1">The sequence shown here is derived from an EMBL/GenBank/DDBJ whole genome shotgun (WGS) entry which is preliminary data.</text>
</comment>
<protein>
    <submittedName>
        <fullName evidence="1">Uncharacterized protein</fullName>
    </submittedName>
</protein>
<accession>A0AAV0NC90</accession>
<evidence type="ECO:0000313" key="1">
    <source>
        <dbReference type="EMBL" id="CAI0456150.1"/>
    </source>
</evidence>
<gene>
    <name evidence="1" type="ORF">LITE_LOCUS32649</name>
</gene>
<reference evidence="1" key="1">
    <citation type="submission" date="2022-08" db="EMBL/GenBank/DDBJ databases">
        <authorList>
            <person name="Gutierrez-Valencia J."/>
        </authorList>
    </citation>
    <scope>NUCLEOTIDE SEQUENCE</scope>
</reference>
<name>A0AAV0NC90_9ROSI</name>